<name>A0A0C2X9L0_AMAMK</name>
<dbReference type="STRING" id="946122.A0A0C2X9L0"/>
<dbReference type="GO" id="GO:0006325">
    <property type="term" value="P:chromatin organization"/>
    <property type="evidence" value="ECO:0007669"/>
    <property type="project" value="UniProtKB-KW"/>
</dbReference>
<keyword evidence="2" id="KW-0479">Metal-binding</keyword>
<comment type="similarity">
    <text evidence="10">Belongs to the SGF11 family.</text>
</comment>
<evidence type="ECO:0000256" key="2">
    <source>
        <dbReference type="ARBA" id="ARBA00022723"/>
    </source>
</evidence>
<keyword evidence="6" id="KW-0805">Transcription regulation</keyword>
<feature type="compositionally biased region" description="Polar residues" evidence="11">
    <location>
        <begin position="250"/>
        <end position="259"/>
    </location>
</feature>
<evidence type="ECO:0000256" key="3">
    <source>
        <dbReference type="ARBA" id="ARBA00022771"/>
    </source>
</evidence>
<keyword evidence="5" id="KW-0156">Chromatin regulator</keyword>
<keyword evidence="8" id="KW-0804">Transcription</keyword>
<evidence type="ECO:0000256" key="5">
    <source>
        <dbReference type="ARBA" id="ARBA00022853"/>
    </source>
</evidence>
<feature type="compositionally biased region" description="Pro residues" evidence="11">
    <location>
        <begin position="303"/>
        <end position="312"/>
    </location>
</feature>
<keyword evidence="13" id="KW-1185">Reference proteome</keyword>
<dbReference type="GO" id="GO:0008270">
    <property type="term" value="F:zinc ion binding"/>
    <property type="evidence" value="ECO:0007669"/>
    <property type="project" value="UniProtKB-KW"/>
</dbReference>
<dbReference type="GO" id="GO:0005634">
    <property type="term" value="C:nucleus"/>
    <property type="evidence" value="ECO:0007669"/>
    <property type="project" value="UniProtKB-SubCell"/>
</dbReference>
<dbReference type="HOGENOM" id="CLU_054417_0_0_1"/>
<keyword evidence="7 10" id="KW-0010">Activator</keyword>
<feature type="compositionally biased region" description="Polar residues" evidence="11">
    <location>
        <begin position="328"/>
        <end position="337"/>
    </location>
</feature>
<feature type="compositionally biased region" description="Polar residues" evidence="11">
    <location>
        <begin position="232"/>
        <end position="241"/>
    </location>
</feature>
<dbReference type="InterPro" id="IPR013246">
    <property type="entry name" value="SAGA_su_Sgf11"/>
</dbReference>
<dbReference type="InParanoid" id="A0A0C2X9L0"/>
<keyword evidence="9" id="KW-0539">Nucleus</keyword>
<evidence type="ECO:0000256" key="1">
    <source>
        <dbReference type="ARBA" id="ARBA00004123"/>
    </source>
</evidence>
<feature type="region of interest" description="Disordered" evidence="11">
    <location>
        <begin position="135"/>
        <end position="337"/>
    </location>
</feature>
<organism evidence="12 13">
    <name type="scientific">Amanita muscaria (strain Koide BX008)</name>
    <dbReference type="NCBI Taxonomy" id="946122"/>
    <lineage>
        <taxon>Eukaryota</taxon>
        <taxon>Fungi</taxon>
        <taxon>Dikarya</taxon>
        <taxon>Basidiomycota</taxon>
        <taxon>Agaricomycotina</taxon>
        <taxon>Agaricomycetes</taxon>
        <taxon>Agaricomycetidae</taxon>
        <taxon>Agaricales</taxon>
        <taxon>Pluteineae</taxon>
        <taxon>Amanitaceae</taxon>
        <taxon>Amanita</taxon>
    </lineage>
</organism>
<dbReference type="Pfam" id="PF08209">
    <property type="entry name" value="Sgf11"/>
    <property type="match status" value="1"/>
</dbReference>
<gene>
    <name evidence="12" type="ORF">M378DRAFT_66345</name>
</gene>
<dbReference type="Proteomes" id="UP000054549">
    <property type="component" value="Unassembled WGS sequence"/>
</dbReference>
<dbReference type="GO" id="GO:0070461">
    <property type="term" value="C:SAGA-type complex"/>
    <property type="evidence" value="ECO:0007669"/>
    <property type="project" value="UniProtKB-ARBA"/>
</dbReference>
<feature type="compositionally biased region" description="Polar residues" evidence="11">
    <location>
        <begin position="266"/>
        <end position="285"/>
    </location>
</feature>
<dbReference type="Gene3D" id="3.30.160.60">
    <property type="entry name" value="Classic Zinc Finger"/>
    <property type="match status" value="1"/>
</dbReference>
<keyword evidence="3" id="KW-0863">Zinc-finger</keyword>
<dbReference type="OrthoDB" id="21557at2759"/>
<dbReference type="AlphaFoldDB" id="A0A0C2X9L0"/>
<evidence type="ECO:0000256" key="9">
    <source>
        <dbReference type="ARBA" id="ARBA00023242"/>
    </source>
</evidence>
<evidence type="ECO:0000256" key="6">
    <source>
        <dbReference type="ARBA" id="ARBA00023015"/>
    </source>
</evidence>
<proteinExistence type="inferred from homology"/>
<reference evidence="12 13" key="1">
    <citation type="submission" date="2014-04" db="EMBL/GenBank/DDBJ databases">
        <title>Evolutionary Origins and Diversification of the Mycorrhizal Mutualists.</title>
        <authorList>
            <consortium name="DOE Joint Genome Institute"/>
            <consortium name="Mycorrhizal Genomics Consortium"/>
            <person name="Kohler A."/>
            <person name="Kuo A."/>
            <person name="Nagy L.G."/>
            <person name="Floudas D."/>
            <person name="Copeland A."/>
            <person name="Barry K.W."/>
            <person name="Cichocki N."/>
            <person name="Veneault-Fourrey C."/>
            <person name="LaButti K."/>
            <person name="Lindquist E.A."/>
            <person name="Lipzen A."/>
            <person name="Lundell T."/>
            <person name="Morin E."/>
            <person name="Murat C."/>
            <person name="Riley R."/>
            <person name="Ohm R."/>
            <person name="Sun H."/>
            <person name="Tunlid A."/>
            <person name="Henrissat B."/>
            <person name="Grigoriev I.V."/>
            <person name="Hibbett D.S."/>
            <person name="Martin F."/>
        </authorList>
    </citation>
    <scope>NUCLEOTIDE SEQUENCE [LARGE SCALE GENOMIC DNA]</scope>
    <source>
        <strain evidence="12 13">Koide BX008</strain>
    </source>
</reference>
<comment type="subcellular location">
    <subcellularLocation>
        <location evidence="1 10">Nucleus</location>
    </subcellularLocation>
</comment>
<keyword evidence="4" id="KW-0862">Zinc</keyword>
<feature type="compositionally biased region" description="Basic and acidic residues" evidence="11">
    <location>
        <begin position="176"/>
        <end position="185"/>
    </location>
</feature>
<dbReference type="EMBL" id="KN818223">
    <property type="protein sequence ID" value="KIL71037.1"/>
    <property type="molecule type" value="Genomic_DNA"/>
</dbReference>
<evidence type="ECO:0000256" key="8">
    <source>
        <dbReference type="ARBA" id="ARBA00023163"/>
    </source>
</evidence>
<protein>
    <recommendedName>
        <fullName evidence="10">SAGA-associated factor 11</fullName>
    </recommendedName>
</protein>
<evidence type="ECO:0000313" key="12">
    <source>
        <dbReference type="EMBL" id="KIL71037.1"/>
    </source>
</evidence>
<evidence type="ECO:0000313" key="13">
    <source>
        <dbReference type="Proteomes" id="UP000054549"/>
    </source>
</evidence>
<evidence type="ECO:0000256" key="4">
    <source>
        <dbReference type="ARBA" id="ARBA00022833"/>
    </source>
</evidence>
<accession>A0A0C2X9L0</accession>
<evidence type="ECO:0000256" key="7">
    <source>
        <dbReference type="ARBA" id="ARBA00023159"/>
    </source>
</evidence>
<evidence type="ECO:0000256" key="10">
    <source>
        <dbReference type="RuleBase" id="RU261113"/>
    </source>
</evidence>
<sequence length="337" mass="35150">MPKSEREEAISALTARFFRAMVDDLAMDAALQSFQEISRSRAVCNVCHTRCQAVHSPGPSSTVIAPSRAETPSSEAPRPEPETETPPTGSANGVKADGTTHLECVNCNRQIAPSRYAPHLSACMGLATSRRGAVRANAGVKKQNSETLRSDSPASEAGTLSDDKPSVKGKGKAKTKKTDEAEFNLKRKRPGSPQVSPNKRLKKGRPPGSGSPVSRVLADADVSVPPPAGRYSPSTKSQSKIPSKLRESSLLDQRSATPGSSRSSSPDGVTATTPASSSFSRSPNIVATAVGNGKSIRGRAPGIGPPKRPTPLPIHVADYSMVDGGDETGSSTDTDSG</sequence>
<feature type="region of interest" description="Disordered" evidence="11">
    <location>
        <begin position="54"/>
        <end position="97"/>
    </location>
</feature>
<evidence type="ECO:0000256" key="11">
    <source>
        <dbReference type="SAM" id="MobiDB-lite"/>
    </source>
</evidence>